<evidence type="ECO:0000256" key="1">
    <source>
        <dbReference type="ARBA" id="ARBA00023015"/>
    </source>
</evidence>
<dbReference type="GO" id="GO:0006355">
    <property type="term" value="P:regulation of DNA-templated transcription"/>
    <property type="evidence" value="ECO:0007669"/>
    <property type="project" value="InterPro"/>
</dbReference>
<dbReference type="Gene3D" id="3.40.930.10">
    <property type="entry name" value="Mannitol-specific EII, Chain A"/>
    <property type="match status" value="1"/>
</dbReference>
<evidence type="ECO:0000313" key="7">
    <source>
        <dbReference type="Proteomes" id="UP000298653"/>
    </source>
</evidence>
<dbReference type="PROSITE" id="PS51099">
    <property type="entry name" value="PTS_EIIB_TYPE_2"/>
    <property type="match status" value="1"/>
</dbReference>
<evidence type="ECO:0000256" key="2">
    <source>
        <dbReference type="ARBA" id="ARBA00023163"/>
    </source>
</evidence>
<dbReference type="PANTHER" id="PTHR30185:SF18">
    <property type="entry name" value="TRANSCRIPTIONAL REGULATOR MTLR"/>
    <property type="match status" value="1"/>
</dbReference>
<keyword evidence="7" id="KW-1185">Reference proteome</keyword>
<keyword evidence="1" id="KW-0805">Transcription regulation</keyword>
<dbReference type="PANTHER" id="PTHR30185">
    <property type="entry name" value="CRYPTIC BETA-GLUCOSIDE BGL OPERON ANTITERMINATOR"/>
    <property type="match status" value="1"/>
</dbReference>
<feature type="domain" description="PTS EIIA type-2" evidence="3">
    <location>
        <begin position="538"/>
        <end position="680"/>
    </location>
</feature>
<dbReference type="Gene3D" id="1.10.10.10">
    <property type="entry name" value="Winged helix-like DNA-binding domain superfamily/Winged helix DNA-binding domain"/>
    <property type="match status" value="2"/>
</dbReference>
<dbReference type="Pfam" id="PF00359">
    <property type="entry name" value="PTS_EIIA_2"/>
    <property type="match status" value="1"/>
</dbReference>
<dbReference type="InterPro" id="IPR013011">
    <property type="entry name" value="PTS_EIIB_2"/>
</dbReference>
<evidence type="ECO:0000313" key="6">
    <source>
        <dbReference type="EMBL" id="QCP36728.1"/>
    </source>
</evidence>
<dbReference type="InterPro" id="IPR036390">
    <property type="entry name" value="WH_DNA-bd_sf"/>
</dbReference>
<dbReference type="CDD" id="cd05568">
    <property type="entry name" value="PTS_IIB_bgl_like"/>
    <property type="match status" value="1"/>
</dbReference>
<dbReference type="SUPFAM" id="SSF55804">
    <property type="entry name" value="Phoshotransferase/anion transport protein"/>
    <property type="match status" value="1"/>
</dbReference>
<name>A0A4P8IFU6_9FIRM</name>
<evidence type="ECO:0000259" key="4">
    <source>
        <dbReference type="PROSITE" id="PS51099"/>
    </source>
</evidence>
<dbReference type="InterPro" id="IPR002178">
    <property type="entry name" value="PTS_EIIA_type-2_dom"/>
</dbReference>
<dbReference type="InterPro" id="IPR013196">
    <property type="entry name" value="HTH_11"/>
</dbReference>
<accession>A0A4P8IFU6</accession>
<evidence type="ECO:0000259" key="3">
    <source>
        <dbReference type="PROSITE" id="PS51094"/>
    </source>
</evidence>
<dbReference type="RefSeq" id="WP_137329907.1">
    <property type="nucleotide sequence ID" value="NZ_CP040058.1"/>
</dbReference>
<dbReference type="KEGG" id="arf:AR1Y2_3274"/>
<protein>
    <submittedName>
        <fullName evidence="6">PTS system, IIA component</fullName>
    </submittedName>
</protein>
<dbReference type="InterPro" id="IPR036388">
    <property type="entry name" value="WH-like_DNA-bd_sf"/>
</dbReference>
<sequence>MRRRSTEIIQKIIRDSDRTLTVRELASHYGISQKTLKNDIKEINQFLRTIPVGEIRTTEEGKLILGSDFDEDVVENYLYEMDAYMYKLSPKERQIYILMELASSQTYITMQHIAEELYVSRITIVNDMEVIKESMKSFQGKLILDSGKGMLLKFQEKERISILVELYRSIAINVENEGFFQRMILNRMEIKHSFSILFEYMQEYMKVSNLVFIEDVFYDIVLYLFVVFNFCRREGRAVTGRTPLSGIDHMILYAGHMLEVTVTEDMMKGFREYIADHKLYSFVKTVDEIELYKVIMNFVGKIDQEMNLDLVSDTKLMDSLLMHIRSIKDWGNYEVELPKEYDSSINYERLEELVSQYAYILEGFLSYHLSGNMKKSIVIHICVAIIRNRRYLPKISVVIVCPGSMATGKYLEAQIKNYFDFNIIGVLAAHEVIGRLKYNAEPVDFIISTVPIHTKEYQVIKVHPFLQMDDLNQIQRLTFQKHTLKPATMQHKTEVLLGQIRTIIEDEELADTLCKTIGGVIKEYQREKGKERVNPLMELLREDMIEIEEASMPWREAMHRAAAPLEDQGYISAEYIKKSIQNVEEYGDYIVVSRGVALAHAGREHGVYKDGLSLLVIKEGVIFTESEDPVYLLFCFACVGEEEYLELIKRIIQLGRAEGKIEEVLALAGTKAVYEYMTAE</sequence>
<dbReference type="GO" id="GO:0009401">
    <property type="term" value="P:phosphoenolpyruvate-dependent sugar phosphotransferase system"/>
    <property type="evidence" value="ECO:0007669"/>
    <property type="project" value="InterPro"/>
</dbReference>
<feature type="domain" description="PRD" evidence="5">
    <location>
        <begin position="286"/>
        <end position="391"/>
    </location>
</feature>
<dbReference type="Gene3D" id="3.40.50.2300">
    <property type="match status" value="1"/>
</dbReference>
<dbReference type="Proteomes" id="UP000298653">
    <property type="component" value="Chromosome"/>
</dbReference>
<dbReference type="Pfam" id="PF08279">
    <property type="entry name" value="HTH_11"/>
    <property type="match status" value="1"/>
</dbReference>
<proteinExistence type="predicted"/>
<evidence type="ECO:0000259" key="5">
    <source>
        <dbReference type="PROSITE" id="PS51372"/>
    </source>
</evidence>
<organism evidence="6 7">
    <name type="scientific">Anaerostipes rhamnosivorans</name>
    <dbReference type="NCBI Taxonomy" id="1229621"/>
    <lineage>
        <taxon>Bacteria</taxon>
        <taxon>Bacillati</taxon>
        <taxon>Bacillota</taxon>
        <taxon>Clostridia</taxon>
        <taxon>Lachnospirales</taxon>
        <taxon>Lachnospiraceae</taxon>
        <taxon>Anaerostipes</taxon>
    </lineage>
</organism>
<keyword evidence="2" id="KW-0804">Transcription</keyword>
<dbReference type="GO" id="GO:0008982">
    <property type="term" value="F:protein-N(PI)-phosphohistidine-sugar phosphotransferase activity"/>
    <property type="evidence" value="ECO:0007669"/>
    <property type="project" value="InterPro"/>
</dbReference>
<dbReference type="AlphaFoldDB" id="A0A4P8IFU6"/>
<dbReference type="InterPro" id="IPR016152">
    <property type="entry name" value="PTrfase/Anion_transptr"/>
</dbReference>
<dbReference type="EMBL" id="CP040058">
    <property type="protein sequence ID" value="QCP36728.1"/>
    <property type="molecule type" value="Genomic_DNA"/>
</dbReference>
<dbReference type="OrthoDB" id="3175596at2"/>
<dbReference type="PROSITE" id="PS51372">
    <property type="entry name" value="PRD_2"/>
    <property type="match status" value="1"/>
</dbReference>
<feature type="domain" description="PTS EIIB type-2" evidence="4">
    <location>
        <begin position="395"/>
        <end position="486"/>
    </location>
</feature>
<dbReference type="SUPFAM" id="SSF46785">
    <property type="entry name" value="Winged helix' DNA-binding domain"/>
    <property type="match status" value="1"/>
</dbReference>
<dbReference type="InterPro" id="IPR050661">
    <property type="entry name" value="BglG_antiterminators"/>
</dbReference>
<gene>
    <name evidence="6" type="ORF">AR1Y2_3274</name>
</gene>
<dbReference type="PROSITE" id="PS51094">
    <property type="entry name" value="PTS_EIIA_TYPE_2"/>
    <property type="match status" value="1"/>
</dbReference>
<reference evidence="6 7" key="1">
    <citation type="submission" date="2019-05" db="EMBL/GenBank/DDBJ databases">
        <title>Complete genome sequencing of Anaerostipes rhamnosivorans.</title>
        <authorList>
            <person name="Bui T.P.N."/>
            <person name="de Vos W.M."/>
        </authorList>
    </citation>
    <scope>NUCLEOTIDE SEQUENCE [LARGE SCALE GENOMIC DNA]</scope>
    <source>
        <strain evidence="6 7">1y2</strain>
    </source>
</reference>
<dbReference type="InterPro" id="IPR011608">
    <property type="entry name" value="PRD"/>
</dbReference>